<evidence type="ECO:0000256" key="1">
    <source>
        <dbReference type="SAM" id="MobiDB-lite"/>
    </source>
</evidence>
<protein>
    <recommendedName>
        <fullName evidence="4">PH domain-containing protein</fullName>
    </recommendedName>
</protein>
<feature type="region of interest" description="Disordered" evidence="1">
    <location>
        <begin position="530"/>
        <end position="639"/>
    </location>
</feature>
<reference evidence="2 3" key="1">
    <citation type="submission" date="2018-11" db="EMBL/GenBank/DDBJ databases">
        <title>Genome assembly of Steccherinum ochraceum LE-BIN_3174, the white-rot fungus of the Steccherinaceae family (The Residual Polyporoid clade, Polyporales, Basidiomycota).</title>
        <authorList>
            <person name="Fedorova T.V."/>
            <person name="Glazunova O.A."/>
            <person name="Landesman E.O."/>
            <person name="Moiseenko K.V."/>
            <person name="Psurtseva N.V."/>
            <person name="Savinova O.S."/>
            <person name="Shakhova N.V."/>
            <person name="Tyazhelova T.V."/>
            <person name="Vasina D.V."/>
        </authorList>
    </citation>
    <scope>NUCLEOTIDE SEQUENCE [LARGE SCALE GENOMIC DNA]</scope>
    <source>
        <strain evidence="2 3">LE-BIN_3174</strain>
    </source>
</reference>
<feature type="compositionally biased region" description="Low complexity" evidence="1">
    <location>
        <begin position="1205"/>
        <end position="1225"/>
    </location>
</feature>
<dbReference type="STRING" id="92696.A0A4R0RX64"/>
<feature type="compositionally biased region" description="Low complexity" evidence="1">
    <location>
        <begin position="848"/>
        <end position="861"/>
    </location>
</feature>
<comment type="caution">
    <text evidence="2">The sequence shown here is derived from an EMBL/GenBank/DDBJ whole genome shotgun (WGS) entry which is preliminary data.</text>
</comment>
<feature type="compositionally biased region" description="Basic and acidic residues" evidence="1">
    <location>
        <begin position="1263"/>
        <end position="1276"/>
    </location>
</feature>
<feature type="region of interest" description="Disordered" evidence="1">
    <location>
        <begin position="759"/>
        <end position="804"/>
    </location>
</feature>
<feature type="region of interest" description="Disordered" evidence="1">
    <location>
        <begin position="817"/>
        <end position="1395"/>
    </location>
</feature>
<feature type="compositionally biased region" description="Polar residues" evidence="1">
    <location>
        <begin position="655"/>
        <end position="669"/>
    </location>
</feature>
<feature type="compositionally biased region" description="Polar residues" evidence="1">
    <location>
        <begin position="817"/>
        <end position="834"/>
    </location>
</feature>
<feature type="compositionally biased region" description="Low complexity" evidence="1">
    <location>
        <begin position="727"/>
        <end position="745"/>
    </location>
</feature>
<dbReference type="Proteomes" id="UP000292702">
    <property type="component" value="Unassembled WGS sequence"/>
</dbReference>
<feature type="compositionally biased region" description="Low complexity" evidence="1">
    <location>
        <begin position="892"/>
        <end position="913"/>
    </location>
</feature>
<evidence type="ECO:0000313" key="2">
    <source>
        <dbReference type="EMBL" id="TCD70559.1"/>
    </source>
</evidence>
<proteinExistence type="predicted"/>
<keyword evidence="3" id="KW-1185">Reference proteome</keyword>
<dbReference type="EMBL" id="RWJN01000019">
    <property type="protein sequence ID" value="TCD70559.1"/>
    <property type="molecule type" value="Genomic_DNA"/>
</dbReference>
<feature type="compositionally biased region" description="Polar residues" evidence="1">
    <location>
        <begin position="949"/>
        <end position="966"/>
    </location>
</feature>
<gene>
    <name evidence="2" type="ORF">EIP91_002905</name>
</gene>
<feature type="compositionally biased region" description="Pro residues" evidence="1">
    <location>
        <begin position="1074"/>
        <end position="1117"/>
    </location>
</feature>
<feature type="compositionally biased region" description="Pro residues" evidence="1">
    <location>
        <begin position="981"/>
        <end position="997"/>
    </location>
</feature>
<feature type="compositionally biased region" description="Polar residues" evidence="1">
    <location>
        <begin position="544"/>
        <end position="558"/>
    </location>
</feature>
<accession>A0A4R0RX64</accession>
<sequence>MPYFRPTSPPDPHSSAAVKTSRFSITHESHAQQSVPLPNPSGNDKSNGHAKRTSRLPDIITVGLRRNRTTSLPQRPRSSDGRASRAPSSHADHVESSVTSVASSSLASAVPAIEPSSVHYASHVVDGDPFAAHPSSTSFVTYDSAGGHLLPRARQEMQSPQRVVHPGPVSSVTAPAAGPSRRRGSILIAASDALTSISSSFARKKRTTVVGPIPPAPIVLSEVIEISSSSSARLREHEEEERERLREVAAQSLGLGPVLLEDKLSRLKSGEDVMIVDSERDRGLGRRSRLGRVSSDDDEEGDDEDEGDQERPPESDITASTTPGPIQTIPAFPATHGTIKPFIQHQATFPKHYPPPSLLLFGFTKQWKTRFVVLTSPLAGSPGSSPRPSGALRPSAGPAVSYLHLFKGSGAEEREVERLEINDDSVVGICDEEVGGRRGVVKVGGVDVGVMKKELNLEEGGRTMWCLQISDPLEAQKWIEGIKGAVLSQRSVRAGLGTVSHSGGVEPRGDLDVMLSMRAQGLLSNSSDSAAASSASLTPRGVQSPVTPVQSTFTNPFENGSPIEHRSLSPPTTLSRSHSRGHAASPAPSRHHTSAVSALRGLFTSNRPRSPSSTSVISSASGSVSTGTAKDEEQPQDDSFGAVGANLLMMRSNSISTSEGQFSPTSSVFSGSMASPSGMGSPASPSTPRVTTVPLEGGQMQSLAPHMLDRKILPDSDRQQLAELAELSMTSGSSSSHANAGPSSGRISALAMKDSDSTLRAFGSPSLHPPPRRRAWTSSGTPTRSNQDASMHPPPYPYSHANGSTAESLGVRQMNGSISGVITPTGSGPSTPNGDSLKINGHGRKRTSWSSATSSFTSSSSTDHHGSSPELVVRRRSMRNGNGNGVTPLNGSPLVVPSPLGSSSSRPSTTGSRHPYASTEQPTSPTSSDASSPHSLVLDLRPLSPKRASGSSLQSFSTSNSAQSRSPGMFHRPLSSHRASMPPPQRPAPLSALPPTPGHNEDISAPTSPTLKVPQSAPASKGTFRDILSQRAHHRLSLSPPSHPPSSALPPRPDEPSFRPTHKKSASTSSSISSPPPLYPIPASPTPFESPYPPPNGPLPPTPSTPTTPPSSAPSPPVSDNRRVSASISLRRRLRILSAPGPSLSLSRTPTPPTIVQVDSSDTSEQSDEPTPPVIPPSFVAEPVVPPTPIGGPIITFQDDPNFLSMSSPSTPMMSTNLRLPLRPSDQPPPPEMLASLDDSSEHPTGTMTSLLPPPRRGSKRVSTPDKEKIESEVLRSPHNVPSFMDIRNGREGQYDEEGGAGDVSFELDTHSEEDPHDDDDAYDPVKSDDDDPTTHFSPSNENCGHPLIQVHTAEEVDSDFSPQSPVSPLSEDHTTTTNTGFNLSPPARPQRLDDTGSVISLVDVNV</sequence>
<feature type="compositionally biased region" description="Pro residues" evidence="1">
    <location>
        <begin position="1041"/>
        <end position="1051"/>
    </location>
</feature>
<feature type="region of interest" description="Disordered" evidence="1">
    <location>
        <begin position="284"/>
        <end position="333"/>
    </location>
</feature>
<feature type="compositionally biased region" description="Low complexity" evidence="1">
    <location>
        <begin position="96"/>
        <end position="106"/>
    </location>
</feature>
<feature type="compositionally biased region" description="Low complexity" evidence="1">
    <location>
        <begin position="1136"/>
        <end position="1149"/>
    </location>
</feature>
<feature type="region of interest" description="Disordered" evidence="1">
    <location>
        <begin position="655"/>
        <end position="693"/>
    </location>
</feature>
<feature type="region of interest" description="Disordered" evidence="1">
    <location>
        <begin position="727"/>
        <end position="747"/>
    </location>
</feature>
<feature type="compositionally biased region" description="Low complexity" evidence="1">
    <location>
        <begin position="922"/>
        <end position="935"/>
    </location>
</feature>
<name>A0A4R0RX64_9APHY</name>
<dbReference type="OrthoDB" id="3256387at2759"/>
<organism evidence="2 3">
    <name type="scientific">Steccherinum ochraceum</name>
    <dbReference type="NCBI Taxonomy" id="92696"/>
    <lineage>
        <taxon>Eukaryota</taxon>
        <taxon>Fungi</taxon>
        <taxon>Dikarya</taxon>
        <taxon>Basidiomycota</taxon>
        <taxon>Agaricomycotina</taxon>
        <taxon>Agaricomycetes</taxon>
        <taxon>Polyporales</taxon>
        <taxon>Steccherinaceae</taxon>
        <taxon>Steccherinum</taxon>
    </lineage>
</organism>
<feature type="compositionally biased region" description="Low complexity" evidence="1">
    <location>
        <begin position="670"/>
        <end position="686"/>
    </location>
</feature>
<evidence type="ECO:0008006" key="4">
    <source>
        <dbReference type="Google" id="ProtNLM"/>
    </source>
</evidence>
<feature type="compositionally biased region" description="Acidic residues" evidence="1">
    <location>
        <begin position="296"/>
        <end position="308"/>
    </location>
</feature>
<feature type="region of interest" description="Disordered" evidence="1">
    <location>
        <begin position="1"/>
        <end position="106"/>
    </location>
</feature>
<feature type="region of interest" description="Disordered" evidence="1">
    <location>
        <begin position="159"/>
        <end position="178"/>
    </location>
</feature>
<feature type="compositionally biased region" description="Low complexity" evidence="1">
    <location>
        <begin position="604"/>
        <end position="628"/>
    </location>
</feature>
<feature type="compositionally biased region" description="Polar residues" evidence="1">
    <location>
        <begin position="31"/>
        <end position="45"/>
    </location>
</feature>
<feature type="compositionally biased region" description="Polar residues" evidence="1">
    <location>
        <begin position="776"/>
        <end position="789"/>
    </location>
</feature>
<evidence type="ECO:0000313" key="3">
    <source>
        <dbReference type="Proteomes" id="UP000292702"/>
    </source>
</evidence>